<dbReference type="AlphaFoldDB" id="A0AAD3NJL5"/>
<reference evidence="2" key="1">
    <citation type="submission" date="2022-08" db="EMBL/GenBank/DDBJ databases">
        <title>Genome sequencing of akame (Lates japonicus).</title>
        <authorList>
            <person name="Hashiguchi Y."/>
            <person name="Takahashi H."/>
        </authorList>
    </citation>
    <scope>NUCLEOTIDE SEQUENCE</scope>
    <source>
        <strain evidence="2">Kochi</strain>
    </source>
</reference>
<protein>
    <submittedName>
        <fullName evidence="2">Glypican-3</fullName>
    </submittedName>
</protein>
<dbReference type="Proteomes" id="UP001279410">
    <property type="component" value="Unassembled WGS sequence"/>
</dbReference>
<gene>
    <name evidence="2" type="ORF">AKAME5_002503000</name>
</gene>
<organism evidence="2 3">
    <name type="scientific">Lates japonicus</name>
    <name type="common">Japanese lates</name>
    <dbReference type="NCBI Taxonomy" id="270547"/>
    <lineage>
        <taxon>Eukaryota</taxon>
        <taxon>Metazoa</taxon>
        <taxon>Chordata</taxon>
        <taxon>Craniata</taxon>
        <taxon>Vertebrata</taxon>
        <taxon>Euteleostomi</taxon>
        <taxon>Actinopterygii</taxon>
        <taxon>Neopterygii</taxon>
        <taxon>Teleostei</taxon>
        <taxon>Neoteleostei</taxon>
        <taxon>Acanthomorphata</taxon>
        <taxon>Carangaria</taxon>
        <taxon>Carangaria incertae sedis</taxon>
        <taxon>Centropomidae</taxon>
        <taxon>Lates</taxon>
    </lineage>
</organism>
<keyword evidence="3" id="KW-1185">Reference proteome</keyword>
<feature type="region of interest" description="Disordered" evidence="1">
    <location>
        <begin position="1"/>
        <end position="26"/>
    </location>
</feature>
<accession>A0AAD3NJL5</accession>
<name>A0AAD3NJL5_LATJO</name>
<dbReference type="EMBL" id="BRZM01001754">
    <property type="protein sequence ID" value="GLD73705.1"/>
    <property type="molecule type" value="Genomic_DNA"/>
</dbReference>
<sequence>MEHWFPGPGLKRLHPGSESRSNKPPEPIISQIIDKLKHINQPQLSSRPKPPFFAAAIAMETTFWSGLAECRDALM</sequence>
<evidence type="ECO:0000313" key="2">
    <source>
        <dbReference type="EMBL" id="GLD73705.1"/>
    </source>
</evidence>
<comment type="caution">
    <text evidence="2">The sequence shown here is derived from an EMBL/GenBank/DDBJ whole genome shotgun (WGS) entry which is preliminary data.</text>
</comment>
<proteinExistence type="predicted"/>
<evidence type="ECO:0000256" key="1">
    <source>
        <dbReference type="SAM" id="MobiDB-lite"/>
    </source>
</evidence>
<evidence type="ECO:0000313" key="3">
    <source>
        <dbReference type="Proteomes" id="UP001279410"/>
    </source>
</evidence>